<dbReference type="Proteomes" id="UP000663792">
    <property type="component" value="Unassembled WGS sequence"/>
</dbReference>
<dbReference type="InterPro" id="IPR029061">
    <property type="entry name" value="THDP-binding"/>
</dbReference>
<accession>A0A938YE55</accession>
<dbReference type="AlphaFoldDB" id="A0A938YE55"/>
<feature type="domain" description="Dehydrogenase E1 component" evidence="4">
    <location>
        <begin position="13"/>
        <end position="307"/>
    </location>
</feature>
<proteinExistence type="predicted"/>
<evidence type="ECO:0000256" key="1">
    <source>
        <dbReference type="ARBA" id="ARBA00001964"/>
    </source>
</evidence>
<keyword evidence="2" id="KW-0560">Oxidoreductase</keyword>
<organism evidence="5 6">
    <name type="scientific">Nakamurella leprariae</name>
    <dbReference type="NCBI Taxonomy" id="2803911"/>
    <lineage>
        <taxon>Bacteria</taxon>
        <taxon>Bacillati</taxon>
        <taxon>Actinomycetota</taxon>
        <taxon>Actinomycetes</taxon>
        <taxon>Nakamurellales</taxon>
        <taxon>Nakamurellaceae</taxon>
        <taxon>Nakamurella</taxon>
    </lineage>
</organism>
<evidence type="ECO:0000313" key="5">
    <source>
        <dbReference type="EMBL" id="MBM9469052.1"/>
    </source>
</evidence>
<keyword evidence="3" id="KW-0786">Thiamine pyrophosphate</keyword>
<comment type="cofactor">
    <cofactor evidence="1">
        <name>thiamine diphosphate</name>
        <dbReference type="ChEBI" id="CHEBI:58937"/>
    </cofactor>
</comment>
<reference evidence="5" key="1">
    <citation type="submission" date="2021-01" db="EMBL/GenBank/DDBJ databases">
        <title>YIM 132084 draft genome.</title>
        <authorList>
            <person name="An D."/>
        </authorList>
    </citation>
    <scope>NUCLEOTIDE SEQUENCE</scope>
    <source>
        <strain evidence="5">YIM 132084</strain>
    </source>
</reference>
<dbReference type="RefSeq" id="WP_205262014.1">
    <property type="nucleotide sequence ID" value="NZ_JAERWK010000023.1"/>
</dbReference>
<dbReference type="InterPro" id="IPR001017">
    <property type="entry name" value="DH_E1"/>
</dbReference>
<dbReference type="PANTHER" id="PTHR11516:SF60">
    <property type="entry name" value="PYRUVATE DEHYDROGENASE E1 COMPONENT SUBUNIT ALPHA"/>
    <property type="match status" value="1"/>
</dbReference>
<dbReference type="GO" id="GO:0004739">
    <property type="term" value="F:pyruvate dehydrogenase (acetyl-transferring) activity"/>
    <property type="evidence" value="ECO:0007669"/>
    <property type="project" value="TreeGrafter"/>
</dbReference>
<dbReference type="PANTHER" id="PTHR11516">
    <property type="entry name" value="PYRUVATE DEHYDROGENASE E1 COMPONENT, ALPHA SUBUNIT BACTERIAL AND ORGANELLAR"/>
    <property type="match status" value="1"/>
</dbReference>
<comment type="caution">
    <text evidence="5">The sequence shown here is derived from an EMBL/GenBank/DDBJ whole genome shotgun (WGS) entry which is preliminary data.</text>
</comment>
<gene>
    <name evidence="5" type="ORF">JL106_17335</name>
</gene>
<dbReference type="Gene3D" id="3.40.50.970">
    <property type="match status" value="1"/>
</dbReference>
<evidence type="ECO:0000313" key="6">
    <source>
        <dbReference type="Proteomes" id="UP000663792"/>
    </source>
</evidence>
<name>A0A938YE55_9ACTN</name>
<keyword evidence="6" id="KW-1185">Reference proteome</keyword>
<dbReference type="CDD" id="cd02000">
    <property type="entry name" value="TPP_E1_PDC_ADC_BCADC"/>
    <property type="match status" value="1"/>
</dbReference>
<dbReference type="GO" id="GO:0000287">
    <property type="term" value="F:magnesium ion binding"/>
    <property type="evidence" value="ECO:0007669"/>
    <property type="project" value="UniProtKB-ARBA"/>
</dbReference>
<evidence type="ECO:0000256" key="3">
    <source>
        <dbReference type="ARBA" id="ARBA00023052"/>
    </source>
</evidence>
<dbReference type="EMBL" id="JAERWK010000023">
    <property type="protein sequence ID" value="MBM9469052.1"/>
    <property type="molecule type" value="Genomic_DNA"/>
</dbReference>
<dbReference type="SUPFAM" id="SSF52518">
    <property type="entry name" value="Thiamin diphosphate-binding fold (THDP-binding)"/>
    <property type="match status" value="1"/>
</dbReference>
<evidence type="ECO:0000256" key="2">
    <source>
        <dbReference type="ARBA" id="ARBA00023002"/>
    </source>
</evidence>
<dbReference type="InterPro" id="IPR050642">
    <property type="entry name" value="PDH_E1_Alpha_Subunit"/>
</dbReference>
<dbReference type="GO" id="GO:0006086">
    <property type="term" value="P:pyruvate decarboxylation to acetyl-CoA"/>
    <property type="evidence" value="ECO:0007669"/>
    <property type="project" value="TreeGrafter"/>
</dbReference>
<sequence length="318" mass="33781">MTDPKTKLDIYRTMVLAQSWEQALMRLIDENLAPASYHPGRGSEGSEVACTMALRESDYLLYDHRGMAHIIAKGVPLVGLFGDFLGNELGTTRGYGAGIVHVADPDRGVLGQSGTLGGSQLIAAGAALSAKIRKTDQVTMCFFGDGAANRGTFHEAANAAGAWKLPLVFVVQNNGWAVSVPTEYSTGGAFVDRANGYGFPGVAVDGQNPFEVHDVAVEAVERARNGGGPTLIEVKTVRLLGHYLGDPQAYREAAERSTSATRDPIVWARAALKESGEATEEQLSAIEAEAIEQVEAAREQALAGAKPTADVLTEYLYV</sequence>
<evidence type="ECO:0000259" key="4">
    <source>
        <dbReference type="Pfam" id="PF00676"/>
    </source>
</evidence>
<dbReference type="Pfam" id="PF00676">
    <property type="entry name" value="E1_dh"/>
    <property type="match status" value="1"/>
</dbReference>
<protein>
    <submittedName>
        <fullName evidence="5">Thiamine pyrophosphate-dependent dehydrogenase E1 component subunit alpha</fullName>
    </submittedName>
</protein>